<reference evidence="1 2" key="1">
    <citation type="submission" date="2016-11" db="EMBL/GenBank/DDBJ databases">
        <title>Trade-off between light-utilization and light-protection in marine flavobacteria.</title>
        <authorList>
            <person name="Kumagai Y."/>
        </authorList>
    </citation>
    <scope>NUCLEOTIDE SEQUENCE [LARGE SCALE GENOMIC DNA]</scope>
    <source>
        <strain evidence="1 2">NBRC 107125</strain>
    </source>
</reference>
<accession>A0A1X9N6M5</accession>
<dbReference type="KEGG" id="osg:BST96_06235"/>
<dbReference type="EMBL" id="CP019343">
    <property type="protein sequence ID" value="ARN73748.1"/>
    <property type="molecule type" value="Genomic_DNA"/>
</dbReference>
<dbReference type="RefSeq" id="WP_085757864.1">
    <property type="nucleotide sequence ID" value="NZ_CP019343.1"/>
</dbReference>
<evidence type="ECO:0000313" key="1">
    <source>
        <dbReference type="EMBL" id="ARN73748.1"/>
    </source>
</evidence>
<dbReference type="Proteomes" id="UP000193450">
    <property type="component" value="Chromosome"/>
</dbReference>
<evidence type="ECO:0000313" key="2">
    <source>
        <dbReference type="Proteomes" id="UP000193450"/>
    </source>
</evidence>
<dbReference type="STRING" id="716816.BST96_06235"/>
<keyword evidence="2" id="KW-1185">Reference proteome</keyword>
<name>A0A1X9N6M5_9GAMM</name>
<sequence length="279" mass="31832">MHLIEPQTSQSEALSTTFKQLQQGLTTLKLLCQLTQLLQHHRGSSMAYLSGSQDFLPQIEKLQLSIETALQLINELNHSYYRCIPEDLLNNINNDWKTIAMGWQQDQVMPNFEFHSHLVDSCNKLLRLCMVEQLRPLMLQGNSRHQNLLELIFITFPNSIENLAMLRGLSTNVAVIKACGTESHAKISFLIKEIEQQNKVLLGDIITIKSDIDLIKNYQKPLHKFLLTVKLSILESPDITADSSQLFKMSTDIINTQWNAVGQGMQRIEDSLYRLLISA</sequence>
<dbReference type="AlphaFoldDB" id="A0A1X9N6M5"/>
<dbReference type="OrthoDB" id="9180266at2"/>
<evidence type="ECO:0008006" key="3">
    <source>
        <dbReference type="Google" id="ProtNLM"/>
    </source>
</evidence>
<protein>
    <recommendedName>
        <fullName evidence="3">Nitrate/nitrite sensing protein domain-containing protein</fullName>
    </recommendedName>
</protein>
<proteinExistence type="predicted"/>
<organism evidence="1 2">
    <name type="scientific">Oceanicoccus sagamiensis</name>
    <dbReference type="NCBI Taxonomy" id="716816"/>
    <lineage>
        <taxon>Bacteria</taxon>
        <taxon>Pseudomonadati</taxon>
        <taxon>Pseudomonadota</taxon>
        <taxon>Gammaproteobacteria</taxon>
        <taxon>Cellvibrionales</taxon>
        <taxon>Spongiibacteraceae</taxon>
        <taxon>Oceanicoccus</taxon>
    </lineage>
</organism>
<gene>
    <name evidence="1" type="ORF">BST96_06235</name>
</gene>